<dbReference type="RefSeq" id="WP_205114537.1">
    <property type="nucleotide sequence ID" value="NZ_JAFBCM010000001.1"/>
</dbReference>
<comment type="caution">
    <text evidence="3">The sequence shown here is derived from an EMBL/GenBank/DDBJ whole genome shotgun (WGS) entry which is preliminary data.</text>
</comment>
<dbReference type="InterPro" id="IPR036812">
    <property type="entry name" value="NAD(P)_OxRdtase_dom_sf"/>
</dbReference>
<keyword evidence="1" id="KW-0560">Oxidoreductase</keyword>
<evidence type="ECO:0000313" key="4">
    <source>
        <dbReference type="Proteomes" id="UP001595699"/>
    </source>
</evidence>
<dbReference type="PANTHER" id="PTHR43364:SF4">
    <property type="entry name" value="NAD(P)-LINKED OXIDOREDUCTASE SUPERFAMILY PROTEIN"/>
    <property type="match status" value="1"/>
</dbReference>
<dbReference type="InterPro" id="IPR020471">
    <property type="entry name" value="AKR"/>
</dbReference>
<keyword evidence="4" id="KW-1185">Reference proteome</keyword>
<dbReference type="Proteomes" id="UP001595699">
    <property type="component" value="Unassembled WGS sequence"/>
</dbReference>
<dbReference type="PRINTS" id="PR00069">
    <property type="entry name" value="ALDKETRDTASE"/>
</dbReference>
<dbReference type="EMBL" id="JBHRZH010000009">
    <property type="protein sequence ID" value="MFC3761816.1"/>
    <property type="molecule type" value="Genomic_DNA"/>
</dbReference>
<dbReference type="InterPro" id="IPR050523">
    <property type="entry name" value="AKR_Detox_Biosynth"/>
</dbReference>
<name>A0ABV7Y910_9ACTN</name>
<dbReference type="PANTHER" id="PTHR43364">
    <property type="entry name" value="NADH-SPECIFIC METHYLGLYOXAL REDUCTASE-RELATED"/>
    <property type="match status" value="1"/>
</dbReference>
<dbReference type="Gene3D" id="3.20.20.100">
    <property type="entry name" value="NADP-dependent oxidoreductase domain"/>
    <property type="match status" value="1"/>
</dbReference>
<dbReference type="Pfam" id="PF00248">
    <property type="entry name" value="Aldo_ket_red"/>
    <property type="match status" value="1"/>
</dbReference>
<organism evidence="3 4">
    <name type="scientific">Tenggerimyces flavus</name>
    <dbReference type="NCBI Taxonomy" id="1708749"/>
    <lineage>
        <taxon>Bacteria</taxon>
        <taxon>Bacillati</taxon>
        <taxon>Actinomycetota</taxon>
        <taxon>Actinomycetes</taxon>
        <taxon>Propionibacteriales</taxon>
        <taxon>Nocardioidaceae</taxon>
        <taxon>Tenggerimyces</taxon>
    </lineage>
</organism>
<evidence type="ECO:0000313" key="3">
    <source>
        <dbReference type="EMBL" id="MFC3761816.1"/>
    </source>
</evidence>
<dbReference type="SUPFAM" id="SSF51430">
    <property type="entry name" value="NAD(P)-linked oxidoreductase"/>
    <property type="match status" value="1"/>
</dbReference>
<sequence length="308" mass="33443">MSIVLGCMTFGSQVDLAGAREMVAMARDAGVTAYDTSNNYNDGASEEILGEVVRPFRSEVTLSTKVGSHVDQSDPTVSGLARKAIVTAIEGSLRRLGTEYVDLYYFHRPDWRTPIEESLAAADELLRAGKIRALGQSNFAAWQVTQQHYLAQLHGWLAPTVCQVMYNLLARRVEAEYEACSHALGLRNVAYNPLAGGLLTGKHTPNAVPDGRFSKELYRDRYWNEAQFAAVSHLRGIAGDAGLTLVELALRWVRDRPLTDDVLVGASSVEQLKSNLAALSGPALDEATTAACDEVWSTLAGAAPAYNR</sequence>
<feature type="domain" description="NADP-dependent oxidoreductase" evidence="2">
    <location>
        <begin position="3"/>
        <end position="296"/>
    </location>
</feature>
<protein>
    <submittedName>
        <fullName evidence="3">Aldo/keto reductase</fullName>
    </submittedName>
</protein>
<reference evidence="4" key="1">
    <citation type="journal article" date="2019" name="Int. J. Syst. Evol. Microbiol.">
        <title>The Global Catalogue of Microorganisms (GCM) 10K type strain sequencing project: providing services to taxonomists for standard genome sequencing and annotation.</title>
        <authorList>
            <consortium name="The Broad Institute Genomics Platform"/>
            <consortium name="The Broad Institute Genome Sequencing Center for Infectious Disease"/>
            <person name="Wu L."/>
            <person name="Ma J."/>
        </authorList>
    </citation>
    <scope>NUCLEOTIDE SEQUENCE [LARGE SCALE GENOMIC DNA]</scope>
    <source>
        <strain evidence="4">CGMCC 4.7241</strain>
    </source>
</reference>
<gene>
    <name evidence="3" type="ORF">ACFOUW_13305</name>
</gene>
<evidence type="ECO:0000256" key="1">
    <source>
        <dbReference type="ARBA" id="ARBA00023002"/>
    </source>
</evidence>
<accession>A0ABV7Y910</accession>
<dbReference type="InterPro" id="IPR023210">
    <property type="entry name" value="NADP_OxRdtase_dom"/>
</dbReference>
<proteinExistence type="predicted"/>
<evidence type="ECO:0000259" key="2">
    <source>
        <dbReference type="Pfam" id="PF00248"/>
    </source>
</evidence>